<name>A0A3R7PKQ4_9TRYP</name>
<evidence type="ECO:0000313" key="2">
    <source>
        <dbReference type="EMBL" id="RNF26794.1"/>
    </source>
</evidence>
<protein>
    <submittedName>
        <fullName evidence="2">Proteasome activator protein PA26</fullName>
    </submittedName>
</protein>
<accession>A0A3R7PKQ4</accession>
<gene>
    <name evidence="2" type="ORF">Tco025E_00950</name>
</gene>
<dbReference type="InterPro" id="IPR036252">
    <property type="entry name" value="Proteasome_activ_sf"/>
</dbReference>
<evidence type="ECO:0000313" key="3">
    <source>
        <dbReference type="Proteomes" id="UP000284403"/>
    </source>
</evidence>
<keyword evidence="2" id="KW-0647">Proteasome</keyword>
<dbReference type="OrthoDB" id="244716at2759"/>
<dbReference type="GO" id="GO:0008537">
    <property type="term" value="C:proteasome activator complex"/>
    <property type="evidence" value="ECO:0007669"/>
    <property type="project" value="InterPro"/>
</dbReference>
<reference evidence="2 3" key="1">
    <citation type="journal article" date="2018" name="BMC Genomics">
        <title>Genomic comparison of Trypanosoma conorhini and Trypanosoma rangeli to Trypanosoma cruzi strains of high and low virulence.</title>
        <authorList>
            <person name="Bradwell K.R."/>
            <person name="Koparde V.N."/>
            <person name="Matveyev A.V."/>
            <person name="Serrano M.G."/>
            <person name="Alves J.M."/>
            <person name="Parikh H."/>
            <person name="Huang B."/>
            <person name="Lee V."/>
            <person name="Espinosa-Alvarez O."/>
            <person name="Ortiz P.A."/>
            <person name="Costa-Martins A.G."/>
            <person name="Teixeira M.M."/>
            <person name="Buck G.A."/>
        </authorList>
    </citation>
    <scope>NUCLEOTIDE SEQUENCE [LARGE SCALE GENOMIC DNA]</scope>
    <source>
        <strain evidence="2 3">025E</strain>
    </source>
</reference>
<dbReference type="EMBL" id="MKKU01000027">
    <property type="protein sequence ID" value="RNF26794.1"/>
    <property type="molecule type" value="Genomic_DNA"/>
</dbReference>
<dbReference type="Pfam" id="PF02252">
    <property type="entry name" value="PA28_C"/>
    <property type="match status" value="1"/>
</dbReference>
<proteinExistence type="predicted"/>
<dbReference type="InterPro" id="IPR003186">
    <property type="entry name" value="PA28_C"/>
</dbReference>
<dbReference type="RefSeq" id="XP_029232000.1">
    <property type="nucleotide sequence ID" value="XM_029367889.1"/>
</dbReference>
<sequence>MPPKRLAHVQALRDTFTEAESCAVVERWATETVCHLEGLAQQAVAQYASVQEAAYTCDAAKQTPADILSILRSYQYLCQGVYRDAEVVRTVVAVRLPELKEEDNLGVGVQHAILRMLDEVQNKTLGAGGTGEKSSGVKAQTSVYALREYLEARGGVEEKLLGTPAEGSEKGKEGSKSPSVLLQLRQLDADALLKVELSALQLVSSMRAFINAYALNWRKLIEPRTGGDRMVS</sequence>
<organism evidence="2 3">
    <name type="scientific">Trypanosoma conorhini</name>
    <dbReference type="NCBI Taxonomy" id="83891"/>
    <lineage>
        <taxon>Eukaryota</taxon>
        <taxon>Discoba</taxon>
        <taxon>Euglenozoa</taxon>
        <taxon>Kinetoplastea</taxon>
        <taxon>Metakinetoplastina</taxon>
        <taxon>Trypanosomatida</taxon>
        <taxon>Trypanosomatidae</taxon>
        <taxon>Trypanosoma</taxon>
    </lineage>
</organism>
<dbReference type="SUPFAM" id="SSF47216">
    <property type="entry name" value="Proteasome activator"/>
    <property type="match status" value="1"/>
</dbReference>
<dbReference type="AlphaFoldDB" id="A0A3R7PKQ4"/>
<dbReference type="Gene3D" id="1.20.120.180">
    <property type="entry name" value="Proteasome activator pa28, C-terminal domain"/>
    <property type="match status" value="1"/>
</dbReference>
<feature type="domain" description="Proteasome activator PA28 C-terminal" evidence="1">
    <location>
        <begin position="64"/>
        <end position="126"/>
    </location>
</feature>
<keyword evidence="3" id="KW-1185">Reference proteome</keyword>
<comment type="caution">
    <text evidence="2">The sequence shown here is derived from an EMBL/GenBank/DDBJ whole genome shotgun (WGS) entry which is preliminary data.</text>
</comment>
<dbReference type="Proteomes" id="UP000284403">
    <property type="component" value="Unassembled WGS sequence"/>
</dbReference>
<dbReference type="InterPro" id="IPR036997">
    <property type="entry name" value="PA28_C_sf"/>
</dbReference>
<evidence type="ECO:0000259" key="1">
    <source>
        <dbReference type="Pfam" id="PF02252"/>
    </source>
</evidence>
<dbReference type="GeneID" id="40314561"/>